<evidence type="ECO:0000259" key="2">
    <source>
        <dbReference type="PROSITE" id="PS50181"/>
    </source>
</evidence>
<dbReference type="PROSITE" id="PS50181">
    <property type="entry name" value="FBOX"/>
    <property type="match status" value="1"/>
</dbReference>
<sequence>MDDDRKGDGTSYNFELEPWKEKPHEPNAAAFRLTALPMELQLEVIDHVDLRGLVALRRTCRLFRSFVITRSYLLRRFTSIDSGNGGVTRIPAMDTRLKYCCSQCLTMPPADLLLLAKDIGYKADGEQSSSSHPLEGVESNIAAATIMDGKPSVTAAGGRALRRDGPKPSDLNGHWNVPICIMCGWPCPGCDRRPRLHPACRVWRRWLKAAWFLLGLVQFVVGCFGAIASWSVYHNDPRSLVPASDGEETFYLSVSHEGLC</sequence>
<feature type="transmembrane region" description="Helical" evidence="1">
    <location>
        <begin position="211"/>
        <end position="233"/>
    </location>
</feature>
<feature type="domain" description="F-box" evidence="2">
    <location>
        <begin position="30"/>
        <end position="77"/>
    </location>
</feature>
<evidence type="ECO:0000256" key="1">
    <source>
        <dbReference type="SAM" id="Phobius"/>
    </source>
</evidence>
<reference evidence="3 4" key="1">
    <citation type="submission" date="2023-01" db="EMBL/GenBank/DDBJ databases">
        <title>Analysis of 21 Apiospora genomes using comparative genomics revels a genus with tremendous synthesis potential of carbohydrate active enzymes and secondary metabolites.</title>
        <authorList>
            <person name="Sorensen T."/>
        </authorList>
    </citation>
    <scope>NUCLEOTIDE SEQUENCE [LARGE SCALE GENOMIC DNA]</scope>
    <source>
        <strain evidence="3 4">CBS 114990</strain>
    </source>
</reference>
<keyword evidence="1" id="KW-1133">Transmembrane helix</keyword>
<keyword evidence="1" id="KW-0812">Transmembrane</keyword>
<evidence type="ECO:0000313" key="3">
    <source>
        <dbReference type="EMBL" id="KAK8071117.1"/>
    </source>
</evidence>
<dbReference type="Pfam" id="PF00646">
    <property type="entry name" value="F-box"/>
    <property type="match status" value="1"/>
</dbReference>
<dbReference type="InterPro" id="IPR001810">
    <property type="entry name" value="F-box_dom"/>
</dbReference>
<dbReference type="SMART" id="SM00256">
    <property type="entry name" value="FBOX"/>
    <property type="match status" value="1"/>
</dbReference>
<keyword evidence="1" id="KW-0472">Membrane</keyword>
<organism evidence="3 4">
    <name type="scientific">Apiospora hydei</name>
    <dbReference type="NCBI Taxonomy" id="1337664"/>
    <lineage>
        <taxon>Eukaryota</taxon>
        <taxon>Fungi</taxon>
        <taxon>Dikarya</taxon>
        <taxon>Ascomycota</taxon>
        <taxon>Pezizomycotina</taxon>
        <taxon>Sordariomycetes</taxon>
        <taxon>Xylariomycetidae</taxon>
        <taxon>Amphisphaeriales</taxon>
        <taxon>Apiosporaceae</taxon>
        <taxon>Apiospora</taxon>
    </lineage>
</organism>
<protein>
    <recommendedName>
        <fullName evidence="2">F-box domain-containing protein</fullName>
    </recommendedName>
</protein>
<dbReference type="InterPro" id="IPR036047">
    <property type="entry name" value="F-box-like_dom_sf"/>
</dbReference>
<comment type="caution">
    <text evidence="3">The sequence shown here is derived from an EMBL/GenBank/DDBJ whole genome shotgun (WGS) entry which is preliminary data.</text>
</comment>
<dbReference type="SUPFAM" id="SSF81383">
    <property type="entry name" value="F-box domain"/>
    <property type="match status" value="1"/>
</dbReference>
<evidence type="ECO:0000313" key="4">
    <source>
        <dbReference type="Proteomes" id="UP001433268"/>
    </source>
</evidence>
<dbReference type="EMBL" id="JAQQWN010000008">
    <property type="protein sequence ID" value="KAK8071117.1"/>
    <property type="molecule type" value="Genomic_DNA"/>
</dbReference>
<gene>
    <name evidence="3" type="ORF">PG997_011320</name>
</gene>
<keyword evidence="4" id="KW-1185">Reference proteome</keyword>
<dbReference type="RefSeq" id="XP_066664925.1">
    <property type="nucleotide sequence ID" value="XM_066815635.1"/>
</dbReference>
<dbReference type="GeneID" id="92048695"/>
<accession>A0ABR1VIQ5</accession>
<name>A0ABR1VIQ5_9PEZI</name>
<dbReference type="Proteomes" id="UP001433268">
    <property type="component" value="Unassembled WGS sequence"/>
</dbReference>
<proteinExistence type="predicted"/>